<reference evidence="2" key="2">
    <citation type="submission" date="2020-11" db="EMBL/GenBank/DDBJ databases">
        <authorList>
            <person name="McCartney M.A."/>
            <person name="Auch B."/>
            <person name="Kono T."/>
            <person name="Mallez S."/>
            <person name="Becker A."/>
            <person name="Gohl D.M."/>
            <person name="Silverstein K.A.T."/>
            <person name="Koren S."/>
            <person name="Bechman K.B."/>
            <person name="Herman A."/>
            <person name="Abrahante J.E."/>
            <person name="Garbe J."/>
        </authorList>
    </citation>
    <scope>NUCLEOTIDE SEQUENCE</scope>
    <source>
        <strain evidence="2">Duluth1</strain>
        <tissue evidence="2">Whole animal</tissue>
    </source>
</reference>
<feature type="compositionally biased region" description="Basic and acidic residues" evidence="1">
    <location>
        <begin position="333"/>
        <end position="357"/>
    </location>
</feature>
<reference evidence="2" key="1">
    <citation type="journal article" date="2019" name="bioRxiv">
        <title>The Genome of the Zebra Mussel, Dreissena polymorpha: A Resource for Invasive Species Research.</title>
        <authorList>
            <person name="McCartney M.A."/>
            <person name="Auch B."/>
            <person name="Kono T."/>
            <person name="Mallez S."/>
            <person name="Zhang Y."/>
            <person name="Obille A."/>
            <person name="Becker A."/>
            <person name="Abrahante J.E."/>
            <person name="Garbe J."/>
            <person name="Badalamenti J.P."/>
            <person name="Herman A."/>
            <person name="Mangelson H."/>
            <person name="Liachko I."/>
            <person name="Sullivan S."/>
            <person name="Sone E.D."/>
            <person name="Koren S."/>
            <person name="Silverstein K.A.T."/>
            <person name="Beckman K.B."/>
            <person name="Gohl D.M."/>
        </authorList>
    </citation>
    <scope>NUCLEOTIDE SEQUENCE</scope>
    <source>
        <strain evidence="2">Duluth1</strain>
        <tissue evidence="2">Whole animal</tissue>
    </source>
</reference>
<organism evidence="2 3">
    <name type="scientific">Dreissena polymorpha</name>
    <name type="common">Zebra mussel</name>
    <name type="synonym">Mytilus polymorpha</name>
    <dbReference type="NCBI Taxonomy" id="45954"/>
    <lineage>
        <taxon>Eukaryota</taxon>
        <taxon>Metazoa</taxon>
        <taxon>Spiralia</taxon>
        <taxon>Lophotrochozoa</taxon>
        <taxon>Mollusca</taxon>
        <taxon>Bivalvia</taxon>
        <taxon>Autobranchia</taxon>
        <taxon>Heteroconchia</taxon>
        <taxon>Euheterodonta</taxon>
        <taxon>Imparidentia</taxon>
        <taxon>Neoheterodontei</taxon>
        <taxon>Myida</taxon>
        <taxon>Dreissenoidea</taxon>
        <taxon>Dreissenidae</taxon>
        <taxon>Dreissena</taxon>
    </lineage>
</organism>
<dbReference type="Proteomes" id="UP000828390">
    <property type="component" value="Unassembled WGS sequence"/>
</dbReference>
<evidence type="ECO:0000256" key="1">
    <source>
        <dbReference type="SAM" id="MobiDB-lite"/>
    </source>
</evidence>
<proteinExistence type="predicted"/>
<dbReference type="EMBL" id="JAIWYP010000011">
    <property type="protein sequence ID" value="KAH3739689.1"/>
    <property type="molecule type" value="Genomic_DNA"/>
</dbReference>
<comment type="caution">
    <text evidence="2">The sequence shown here is derived from an EMBL/GenBank/DDBJ whole genome shotgun (WGS) entry which is preliminary data.</text>
</comment>
<keyword evidence="3" id="KW-1185">Reference proteome</keyword>
<protein>
    <submittedName>
        <fullName evidence="2">Uncharacterized protein</fullName>
    </submittedName>
</protein>
<name>A0A9D4I0G9_DREPO</name>
<sequence>MNSTTCCACAAKFGKREEGNPCTICEKVFCASCCALKSKLELTVSRQVRRSCVCQRLIKLKKSITTTSHEASNASEKLLEQSDLVTLALKKDNNKTSDKCNLQTEYKYISNSRVTSPLNTYVPLNGSPVKLTTTSLHNRNFTPIMTDKRIAPKSTFRVDEFNAGNRKLTSQSNWETKQVASTSIFKTRKFESQSASENVQMIANKGVNSELHIGHSRVDESTKKIGFPERLDYDDLVAKNLIELAQMKTTRGHQNMSSDGLWRYDEPEVETDLFNNDGLDMEAIPAFDDIPLALLLSKAFNEKELQIAHEKQRQENILSFIQRRRLPEGTYHNNDDRWAHFDDEPPKQVRKNDEHHE</sequence>
<gene>
    <name evidence="2" type="ORF">DPMN_046345</name>
</gene>
<feature type="region of interest" description="Disordered" evidence="1">
    <location>
        <begin position="332"/>
        <end position="357"/>
    </location>
</feature>
<dbReference type="InterPro" id="IPR011011">
    <property type="entry name" value="Znf_FYVE_PHD"/>
</dbReference>
<dbReference type="AlphaFoldDB" id="A0A9D4I0G9"/>
<evidence type="ECO:0000313" key="2">
    <source>
        <dbReference type="EMBL" id="KAH3739689.1"/>
    </source>
</evidence>
<accession>A0A9D4I0G9</accession>
<dbReference type="SUPFAM" id="SSF57903">
    <property type="entry name" value="FYVE/PHD zinc finger"/>
    <property type="match status" value="1"/>
</dbReference>
<evidence type="ECO:0000313" key="3">
    <source>
        <dbReference type="Proteomes" id="UP000828390"/>
    </source>
</evidence>